<dbReference type="Proteomes" id="UP001241377">
    <property type="component" value="Unassembled WGS sequence"/>
</dbReference>
<proteinExistence type="predicted"/>
<gene>
    <name evidence="1" type="ORF">QFC19_000783</name>
</gene>
<dbReference type="EMBL" id="JASBWR010000005">
    <property type="protein sequence ID" value="KAJ9112363.1"/>
    <property type="molecule type" value="Genomic_DNA"/>
</dbReference>
<reference evidence="1" key="1">
    <citation type="submission" date="2023-04" db="EMBL/GenBank/DDBJ databases">
        <title>Draft Genome sequencing of Naganishia species isolated from polar environments using Oxford Nanopore Technology.</title>
        <authorList>
            <person name="Leo P."/>
            <person name="Venkateswaran K."/>
        </authorList>
    </citation>
    <scope>NUCLEOTIDE SEQUENCE</scope>
    <source>
        <strain evidence="1">MNA-CCFEE 5261</strain>
    </source>
</reference>
<accession>A0ACC2WLL3</accession>
<keyword evidence="2" id="KW-1185">Reference proteome</keyword>
<protein>
    <submittedName>
        <fullName evidence="1">Uncharacterized protein</fullName>
    </submittedName>
</protein>
<evidence type="ECO:0000313" key="2">
    <source>
        <dbReference type="Proteomes" id="UP001241377"/>
    </source>
</evidence>
<name>A0ACC2WLL3_9TREE</name>
<evidence type="ECO:0000313" key="1">
    <source>
        <dbReference type="EMBL" id="KAJ9112363.1"/>
    </source>
</evidence>
<sequence>MANEVIADRGSATPTPRHHGEGNGDSSNALAQPTTRRKIKVDITSDAICPFCILGLRNLQAAIATAQSSDPSSPIAHLDFEFEFKPYLLDPTLTREPIDKREKYESRFGKEKFAVMEKMMKQKGQACGVNFSYDGPVSSTHDYHRVLHAAYAKGGQDIQLPLAERLFSGYFEHQRDPGSRSWLASEAVSSGVFPSLEAANEFFLSDTYDAEVKQGYLKARKMGIHGVPFFVFEGKWAVSGAQPPEAFLNIFRELVKCGCGRTNGNGGTDSPLAVDQNVAAGSDACGDETVDEDGEGLKMNRGKDHNEGRVCGESGTCGEANAMVCG</sequence>
<comment type="caution">
    <text evidence="1">The sequence shown here is derived from an EMBL/GenBank/DDBJ whole genome shotgun (WGS) entry which is preliminary data.</text>
</comment>
<organism evidence="1 2">
    <name type="scientific">Naganishia cerealis</name>
    <dbReference type="NCBI Taxonomy" id="610337"/>
    <lineage>
        <taxon>Eukaryota</taxon>
        <taxon>Fungi</taxon>
        <taxon>Dikarya</taxon>
        <taxon>Basidiomycota</taxon>
        <taxon>Agaricomycotina</taxon>
        <taxon>Tremellomycetes</taxon>
        <taxon>Filobasidiales</taxon>
        <taxon>Filobasidiaceae</taxon>
        <taxon>Naganishia</taxon>
    </lineage>
</organism>